<reference evidence="4" key="2">
    <citation type="submission" date="2013-07" db="EMBL/GenBank/DDBJ databases">
        <authorList>
            <consortium name="The Broad Institute Genome Sequencing Platform"/>
            <person name="Cuomo C."/>
            <person name="Litvintseva A."/>
            <person name="Chen Y."/>
            <person name="Heitman J."/>
            <person name="Sun S."/>
            <person name="Springer D."/>
            <person name="Dromer F."/>
            <person name="Young S.K."/>
            <person name="Zeng Q."/>
            <person name="Gargeya S."/>
            <person name="Fitzgerald M."/>
            <person name="Abouelleil A."/>
            <person name="Alvarado L."/>
            <person name="Berlin A.M."/>
            <person name="Chapman S.B."/>
            <person name="Dewar J."/>
            <person name="Goldberg J."/>
            <person name="Griggs A."/>
            <person name="Gujja S."/>
            <person name="Hansen M."/>
            <person name="Howarth C."/>
            <person name="Imamovic A."/>
            <person name="Larimer J."/>
            <person name="McCowan C."/>
            <person name="Murphy C."/>
            <person name="Pearson M."/>
            <person name="Priest M."/>
            <person name="Roberts A."/>
            <person name="Saif S."/>
            <person name="Shea T."/>
            <person name="Sykes S."/>
            <person name="Wortman J."/>
            <person name="Nusbaum C."/>
            <person name="Birren B."/>
        </authorList>
    </citation>
    <scope>NUCLEOTIDE SEQUENCE</scope>
    <source>
        <strain evidence="4">CBS 10737</strain>
    </source>
</reference>
<dbReference type="EMBL" id="CP144525">
    <property type="protein sequence ID" value="WWC71401.1"/>
    <property type="molecule type" value="Genomic_DNA"/>
</dbReference>
<keyword evidence="5" id="KW-1185">Reference proteome</keyword>
<keyword evidence="2" id="KW-0732">Signal</keyword>
<dbReference type="AlphaFoldDB" id="A0A1B9I4G7"/>
<protein>
    <recommendedName>
        <fullName evidence="6">Ig-like domain-containing protein</fullName>
    </recommendedName>
</protein>
<accession>A0A1B9I4G7</accession>
<evidence type="ECO:0000313" key="3">
    <source>
        <dbReference type="EMBL" id="OCF50413.1"/>
    </source>
</evidence>
<dbReference type="RefSeq" id="XP_019011632.1">
    <property type="nucleotide sequence ID" value="XM_019155478.1"/>
</dbReference>
<feature type="region of interest" description="Disordered" evidence="1">
    <location>
        <begin position="174"/>
        <end position="206"/>
    </location>
</feature>
<evidence type="ECO:0000313" key="5">
    <source>
        <dbReference type="Proteomes" id="UP000094020"/>
    </source>
</evidence>
<reference evidence="3" key="1">
    <citation type="submission" date="2013-07" db="EMBL/GenBank/DDBJ databases">
        <title>The Genome Sequence of Cryptococcus pinus CBS10737.</title>
        <authorList>
            <consortium name="The Broad Institute Genome Sequencing Platform"/>
            <person name="Cuomo C."/>
            <person name="Litvintseva A."/>
            <person name="Chen Y."/>
            <person name="Heitman J."/>
            <person name="Sun S."/>
            <person name="Springer D."/>
            <person name="Dromer F."/>
            <person name="Young S.K."/>
            <person name="Zeng Q."/>
            <person name="Gargeya S."/>
            <person name="Fitzgerald M."/>
            <person name="Abouelleil A."/>
            <person name="Alvarado L."/>
            <person name="Berlin A.M."/>
            <person name="Chapman S.B."/>
            <person name="Dewar J."/>
            <person name="Goldberg J."/>
            <person name="Griggs A."/>
            <person name="Gujja S."/>
            <person name="Hansen M."/>
            <person name="Howarth C."/>
            <person name="Imamovic A."/>
            <person name="Larimer J."/>
            <person name="McCowan C."/>
            <person name="Murphy C."/>
            <person name="Pearson M."/>
            <person name="Priest M."/>
            <person name="Roberts A."/>
            <person name="Saif S."/>
            <person name="Shea T."/>
            <person name="Sykes S."/>
            <person name="Wortman J."/>
            <person name="Nusbaum C."/>
            <person name="Birren B."/>
        </authorList>
    </citation>
    <scope>NUCLEOTIDE SEQUENCE [LARGE SCALE GENOMIC DNA]</scope>
    <source>
        <strain evidence="3">CBS 10737</strain>
    </source>
</reference>
<reference evidence="3" key="3">
    <citation type="submission" date="2016-07" db="EMBL/GenBank/DDBJ databases">
        <title>Evolution of pathogenesis and genome organization in the Tremellales.</title>
        <authorList>
            <person name="Cuomo C."/>
            <person name="Litvintseva A."/>
            <person name="Heitman J."/>
            <person name="Chen Y."/>
            <person name="Sun S."/>
            <person name="Springer D."/>
            <person name="Dromer F."/>
            <person name="Young S."/>
            <person name="Zeng Q."/>
            <person name="Chapman S."/>
            <person name="Gujja S."/>
            <person name="Saif S."/>
            <person name="Birren B."/>
        </authorList>
    </citation>
    <scope>NUCLEOTIDE SEQUENCE</scope>
    <source>
        <strain evidence="3">CBS 10737</strain>
    </source>
</reference>
<evidence type="ECO:0000256" key="2">
    <source>
        <dbReference type="SAM" id="SignalP"/>
    </source>
</evidence>
<evidence type="ECO:0000313" key="4">
    <source>
        <dbReference type="EMBL" id="WWC71401.1"/>
    </source>
</evidence>
<dbReference type="Proteomes" id="UP000094020">
    <property type="component" value="Chromosome 7"/>
</dbReference>
<gene>
    <name evidence="3" type="ORF">I206_03735</name>
    <name evidence="4" type="ORF">I206_105356</name>
</gene>
<proteinExistence type="predicted"/>
<feature type="chain" id="PRO_5008628341" description="Ig-like domain-containing protein" evidence="2">
    <location>
        <begin position="19"/>
        <end position="206"/>
    </location>
</feature>
<evidence type="ECO:0000256" key="1">
    <source>
        <dbReference type="SAM" id="MobiDB-lite"/>
    </source>
</evidence>
<sequence>MFVFHVLQILPLIGITSATVISKKEIINKRCSFNDNKVKFEINFSDDAGFEPMDSNFNSTGKKQRGEYTAKFEWNEDDINEKDNTNNPKNYFKFYTYDDDNIDSKESGKMQCTLTANEKPGYFDCLTHAYTLQGKYNWFVSKWRHEEANLQCYLEDRDLRGEADITTSLMPLQATIDDNDDDDDDDDDDEDDDGSLWDTVLAGIPT</sequence>
<evidence type="ECO:0008006" key="6">
    <source>
        <dbReference type="Google" id="ProtNLM"/>
    </source>
</evidence>
<dbReference type="GeneID" id="30172104"/>
<organism evidence="3">
    <name type="scientific">Kwoniella pini CBS 10737</name>
    <dbReference type="NCBI Taxonomy" id="1296096"/>
    <lineage>
        <taxon>Eukaryota</taxon>
        <taxon>Fungi</taxon>
        <taxon>Dikarya</taxon>
        <taxon>Basidiomycota</taxon>
        <taxon>Agaricomycotina</taxon>
        <taxon>Tremellomycetes</taxon>
        <taxon>Tremellales</taxon>
        <taxon>Cryptococcaceae</taxon>
        <taxon>Kwoniella</taxon>
    </lineage>
</organism>
<reference evidence="4" key="4">
    <citation type="submission" date="2024-02" db="EMBL/GenBank/DDBJ databases">
        <title>Comparative genomics of Cryptococcus and Kwoniella reveals pathogenesis evolution and contrasting modes of karyotype evolution via chromosome fusion or intercentromeric recombination.</title>
        <authorList>
            <person name="Coelho M.A."/>
            <person name="David-Palma M."/>
            <person name="Shea T."/>
            <person name="Bowers K."/>
            <person name="McGinley-Smith S."/>
            <person name="Mohammad A.W."/>
            <person name="Gnirke A."/>
            <person name="Yurkov A.M."/>
            <person name="Nowrousian M."/>
            <person name="Sun S."/>
            <person name="Cuomo C.A."/>
            <person name="Heitman J."/>
        </authorList>
    </citation>
    <scope>NUCLEOTIDE SEQUENCE</scope>
    <source>
        <strain evidence="4">CBS 10737</strain>
    </source>
</reference>
<dbReference type="EMBL" id="KI894010">
    <property type="protein sequence ID" value="OCF50413.1"/>
    <property type="molecule type" value="Genomic_DNA"/>
</dbReference>
<dbReference type="OrthoDB" id="10514060at2759"/>
<feature type="signal peptide" evidence="2">
    <location>
        <begin position="1"/>
        <end position="18"/>
    </location>
</feature>
<feature type="compositionally biased region" description="Acidic residues" evidence="1">
    <location>
        <begin position="177"/>
        <end position="195"/>
    </location>
</feature>
<dbReference type="KEGG" id="kpin:30172104"/>
<name>A0A1B9I4G7_9TREE</name>